<feature type="region of interest" description="Disordered" evidence="2">
    <location>
        <begin position="342"/>
        <end position="365"/>
    </location>
</feature>
<evidence type="ECO:0000313" key="3">
    <source>
        <dbReference type="EMBL" id="OLP82495.1"/>
    </source>
</evidence>
<dbReference type="SUPFAM" id="SSF56349">
    <property type="entry name" value="DNA breaking-rejoining enzymes"/>
    <property type="match status" value="1"/>
</dbReference>
<dbReference type="InterPro" id="IPR011010">
    <property type="entry name" value="DNA_brk_join_enz"/>
</dbReference>
<gene>
    <name evidence="3" type="ORF">AK812_SmicGene36848</name>
</gene>
<feature type="compositionally biased region" description="Polar residues" evidence="2">
    <location>
        <begin position="61"/>
        <end position="72"/>
    </location>
</feature>
<keyword evidence="4" id="KW-1185">Reference proteome</keyword>
<name>A0A1Q9CHU7_SYMMI</name>
<dbReference type="GO" id="GO:0006310">
    <property type="term" value="P:DNA recombination"/>
    <property type="evidence" value="ECO:0007669"/>
    <property type="project" value="UniProtKB-KW"/>
</dbReference>
<proteinExistence type="predicted"/>
<dbReference type="GO" id="GO:0003677">
    <property type="term" value="F:DNA binding"/>
    <property type="evidence" value="ECO:0007669"/>
    <property type="project" value="InterPro"/>
</dbReference>
<dbReference type="InterPro" id="IPR013762">
    <property type="entry name" value="Integrase-like_cat_sf"/>
</dbReference>
<dbReference type="Proteomes" id="UP000186817">
    <property type="component" value="Unassembled WGS sequence"/>
</dbReference>
<sequence length="1608" mass="174839">MIFRKFVPVAHQGVEDEAHLVRHEGHVSRICPAAEAFPVAAEAGALVRRCLAGHHSGPAPGSSTRLGRQGPSTRECRAARSKAPPEEEANASFVGGLAACSDDCPACLPEACGHNASFSPSGRPHVTADTCKARRALGPTTATHGGPKHEAPPDLIEHVAQSLSTTTSFDDFAAALPRWLVKSRTNFGAFVASTFQSPSGRLGASPASAVLPLPLPYLGLFASSGPKLPLARWRRLRRRRLLHVVVCALNFVYCLGSWPSRALLWRAPNPHQRACYSRICAFLTACESREDRYPLPPGRSGPDLLARLVELESFASLLEGPGSSYGAPSSFEAYVGEDSPAMQPATFEHDAGPSPQASGSRLVPSVPSSDLLPQLQPYRSLDVSRLRLHGTGSWQLESFLDGPLWLPFLDPCVLRHGCTLAELDLPDLQAESRATLHSFGMSMAFWICGPLCLRRRLFRDRAASSTATSRPVDRQIGDRRPANRSEYHLGGPSAFLPQGHLLTAFPLQRYREKLCGFASDRKDFYHQVRASAERSDANRLPFAYPASCFVGTAALEHLLASCGARGKASHRASVMHSTFVPSFKSLLQGDHHGVEFALEGHQQLLYSHKPLALQFQLFGNRTPPLGNCWQAVVIDDLVNICAVPADLGSLSASPAGIMHYKAGAACPAEPACCPAPLDYPLPPYSPQRRLGVGVPDHPFYFCKPTLWLNGDRRGGYSRLEVGATALLSAVGEVGLETAPVSDEARHFDLGSPGLLVWFYSMLKAGYIRALVLRSPVLPVCGPSLGSTRGLRRATRLACRCRVLFSFAVRFARPVLLLSEKSHGPERCRALGRSLFRGANQFQTAGCAYGASCCSRLPVFSSGLLPRRLLRSCPCNRGQEEGPAVNPGFVPGLAWPVAKTFAAALEDAEPPQKAPGLESIVCNDLLYAATWSVETVLRWKGHHHINVLELSAFGALLRRVAREAPDSRVTTLLDSVVAKAAAAKGRSTSFALSPALAKACAVQLAFGIYTAFGFAPTRLNTADPPSRSRPLETRGGLLLSSCLPPEALHGLGEHRFRRALASWARLALVVLLSRGPPSHLLCDALAGRHAALPEPYVPDCHRDFDASLRFPGEGPCPALGPFGASPLLFSQSQLAYFGARAPTCWPLPVGRLLPLLCHSILHHTCLWTWTFVAMLPADPLLRRAFDSSLGFPGDGWSLVWLFFWVCSGLEGARAMDLSAPRTPADARRAELRRPLQLIADCVIRPVTRANRAKLLEDFDKWLRSTQDTTLARLLETPWEHAERISAALVLFGQQLFRIGAPYYRYSETINGVAAARPGVRRSLSAAWDLAFAWLSEEPHAHHRALPKGVLLAILSAALTWGWLLEAGLFALAWAGLLRIGEVLAATRRDLVLPRDAAPNTAFALLQIKAPKTRGRAAKHQASHVDPPDIIELLDLAFGSIPPGSPLWPMSAGTLRRRFKLLQARFGLTSSDGSAHFDLSSFRPGGATWMLHCTENPDLVRRRGRWMSMRVMEIYLQEVEAITYMPSLTDNQRDFLQNMAASFPALLKQAAAFTKAGMEDMVSTVALVFLPPVQSARSNNDLADAGRIRGRTAQIRDFVEEPYSSYPTFG</sequence>
<dbReference type="Gene3D" id="1.10.443.10">
    <property type="entry name" value="Intergrase catalytic core"/>
    <property type="match status" value="1"/>
</dbReference>
<accession>A0A1Q9CHU7</accession>
<comment type="caution">
    <text evidence="3">The sequence shown here is derived from an EMBL/GenBank/DDBJ whole genome shotgun (WGS) entry which is preliminary data.</text>
</comment>
<dbReference type="EMBL" id="LSRX01001187">
    <property type="protein sequence ID" value="OLP82495.1"/>
    <property type="molecule type" value="Genomic_DNA"/>
</dbReference>
<evidence type="ECO:0000313" key="4">
    <source>
        <dbReference type="Proteomes" id="UP000186817"/>
    </source>
</evidence>
<evidence type="ECO:0000256" key="1">
    <source>
        <dbReference type="ARBA" id="ARBA00023172"/>
    </source>
</evidence>
<organism evidence="3 4">
    <name type="scientific">Symbiodinium microadriaticum</name>
    <name type="common">Dinoflagellate</name>
    <name type="synonym">Zooxanthella microadriatica</name>
    <dbReference type="NCBI Taxonomy" id="2951"/>
    <lineage>
        <taxon>Eukaryota</taxon>
        <taxon>Sar</taxon>
        <taxon>Alveolata</taxon>
        <taxon>Dinophyceae</taxon>
        <taxon>Suessiales</taxon>
        <taxon>Symbiodiniaceae</taxon>
        <taxon>Symbiodinium</taxon>
    </lineage>
</organism>
<dbReference type="OrthoDB" id="415284at2759"/>
<keyword evidence="1" id="KW-0233">DNA recombination</keyword>
<dbReference type="GO" id="GO:0015074">
    <property type="term" value="P:DNA integration"/>
    <property type="evidence" value="ECO:0007669"/>
    <property type="project" value="InterPro"/>
</dbReference>
<protein>
    <submittedName>
        <fullName evidence="3">Uncharacterized protein</fullName>
    </submittedName>
</protein>
<feature type="region of interest" description="Disordered" evidence="2">
    <location>
        <begin position="54"/>
        <end position="88"/>
    </location>
</feature>
<evidence type="ECO:0000256" key="2">
    <source>
        <dbReference type="SAM" id="MobiDB-lite"/>
    </source>
</evidence>
<reference evidence="3 4" key="1">
    <citation type="submission" date="2016-02" db="EMBL/GenBank/DDBJ databases">
        <title>Genome analysis of coral dinoflagellate symbionts highlights evolutionary adaptations to a symbiotic lifestyle.</title>
        <authorList>
            <person name="Aranda M."/>
            <person name="Li Y."/>
            <person name="Liew Y.J."/>
            <person name="Baumgarten S."/>
            <person name="Simakov O."/>
            <person name="Wilson M."/>
            <person name="Piel J."/>
            <person name="Ashoor H."/>
            <person name="Bougouffa S."/>
            <person name="Bajic V.B."/>
            <person name="Ryu T."/>
            <person name="Ravasi T."/>
            <person name="Bayer T."/>
            <person name="Micklem G."/>
            <person name="Kim H."/>
            <person name="Bhak J."/>
            <person name="Lajeunesse T.C."/>
            <person name="Voolstra C.R."/>
        </authorList>
    </citation>
    <scope>NUCLEOTIDE SEQUENCE [LARGE SCALE GENOMIC DNA]</scope>
    <source>
        <strain evidence="3 4">CCMP2467</strain>
    </source>
</reference>